<evidence type="ECO:0000256" key="9">
    <source>
        <dbReference type="ARBA" id="ARBA00022968"/>
    </source>
</evidence>
<evidence type="ECO:0000313" key="17">
    <source>
        <dbReference type="Proteomes" id="UP000597762"/>
    </source>
</evidence>
<comment type="subcellular location">
    <subcellularLocation>
        <location evidence="1">Endoplasmic reticulum membrane</location>
        <topology evidence="1">Single-pass membrane protein</topology>
    </subcellularLocation>
</comment>
<evidence type="ECO:0000313" key="16">
    <source>
        <dbReference type="EMBL" id="CAE1271431.1"/>
    </source>
</evidence>
<evidence type="ECO:0000256" key="13">
    <source>
        <dbReference type="ARBA" id="ARBA00070518"/>
    </source>
</evidence>
<evidence type="ECO:0000256" key="12">
    <source>
        <dbReference type="ARBA" id="ARBA00045097"/>
    </source>
</evidence>
<dbReference type="InterPro" id="IPR001173">
    <property type="entry name" value="Glyco_trans_2-like"/>
</dbReference>
<dbReference type="PANTHER" id="PTHR10859">
    <property type="entry name" value="GLYCOSYL TRANSFERASE"/>
    <property type="match status" value="1"/>
</dbReference>
<dbReference type="AlphaFoldDB" id="A0A812CKD2"/>
<dbReference type="EMBL" id="CAHIKZ030001656">
    <property type="protein sequence ID" value="CAE1271431.1"/>
    <property type="molecule type" value="Genomic_DNA"/>
</dbReference>
<evidence type="ECO:0000256" key="6">
    <source>
        <dbReference type="ARBA" id="ARBA00022679"/>
    </source>
</evidence>
<keyword evidence="5 16" id="KW-0328">Glycosyltransferase</keyword>
<proteinExistence type="inferred from homology"/>
<dbReference type="EC" id="2.4.1.117" evidence="4"/>
<name>A0A812CKD2_ACAPH</name>
<protein>
    <recommendedName>
        <fullName evidence="13">Dolichyl-phosphate beta-glucosyltransferase</fullName>
        <ecNumber evidence="4">2.4.1.117</ecNumber>
    </recommendedName>
</protein>
<keyword evidence="11 14" id="KW-0472">Membrane</keyword>
<gene>
    <name evidence="16" type="ORF">SPHA_37215</name>
</gene>
<reference evidence="16" key="1">
    <citation type="submission" date="2021-01" db="EMBL/GenBank/DDBJ databases">
        <authorList>
            <person name="Li R."/>
            <person name="Bekaert M."/>
        </authorList>
    </citation>
    <scope>NUCLEOTIDE SEQUENCE</scope>
    <source>
        <strain evidence="16">Farmed</strain>
    </source>
</reference>
<dbReference type="Proteomes" id="UP000597762">
    <property type="component" value="Unassembled WGS sequence"/>
</dbReference>
<dbReference type="GO" id="GO:0006487">
    <property type="term" value="P:protein N-linked glycosylation"/>
    <property type="evidence" value="ECO:0007669"/>
    <property type="project" value="TreeGrafter"/>
</dbReference>
<keyword evidence="10 14" id="KW-1133">Transmembrane helix</keyword>
<keyword evidence="17" id="KW-1185">Reference proteome</keyword>
<comment type="pathway">
    <text evidence="2">Protein modification; protein glycosylation.</text>
</comment>
<dbReference type="InterPro" id="IPR029044">
    <property type="entry name" value="Nucleotide-diphossugar_trans"/>
</dbReference>
<evidence type="ECO:0000256" key="5">
    <source>
        <dbReference type="ARBA" id="ARBA00022676"/>
    </source>
</evidence>
<evidence type="ECO:0000256" key="4">
    <source>
        <dbReference type="ARBA" id="ARBA00012583"/>
    </source>
</evidence>
<dbReference type="Pfam" id="PF00535">
    <property type="entry name" value="Glycos_transf_2"/>
    <property type="match status" value="1"/>
</dbReference>
<evidence type="ECO:0000256" key="1">
    <source>
        <dbReference type="ARBA" id="ARBA00004389"/>
    </source>
</evidence>
<comment type="catalytic activity">
    <reaction evidence="12">
        <text>a di-trans,poly-cis-dolichyl phosphate + UDP-alpha-D-glucose = a di-trans,poly-cis-dolichyl beta-D-glucosyl phosphate + UDP</text>
        <dbReference type="Rhea" id="RHEA:15401"/>
        <dbReference type="Rhea" id="RHEA-COMP:19498"/>
        <dbReference type="Rhea" id="RHEA-COMP:19502"/>
        <dbReference type="ChEBI" id="CHEBI:57525"/>
        <dbReference type="ChEBI" id="CHEBI:57683"/>
        <dbReference type="ChEBI" id="CHEBI:58223"/>
        <dbReference type="ChEBI" id="CHEBI:58885"/>
        <dbReference type="EC" id="2.4.1.117"/>
    </reaction>
    <physiologicalReaction direction="left-to-right" evidence="12">
        <dbReference type="Rhea" id="RHEA:15402"/>
    </physiologicalReaction>
</comment>
<evidence type="ECO:0000256" key="3">
    <source>
        <dbReference type="ARBA" id="ARBA00006739"/>
    </source>
</evidence>
<evidence type="ECO:0000256" key="11">
    <source>
        <dbReference type="ARBA" id="ARBA00023136"/>
    </source>
</evidence>
<dbReference type="OrthoDB" id="3784at2759"/>
<dbReference type="Gene3D" id="3.90.550.10">
    <property type="entry name" value="Spore Coat Polysaccharide Biosynthesis Protein SpsA, Chain A"/>
    <property type="match status" value="1"/>
</dbReference>
<evidence type="ECO:0000259" key="15">
    <source>
        <dbReference type="Pfam" id="PF00535"/>
    </source>
</evidence>
<keyword evidence="8" id="KW-0256">Endoplasmic reticulum</keyword>
<sequence length="328" mass="37538">MDVATLFAGLVFIGLLSLFFFILGVYFTAESYPNLLRHESEMLFTDPKHSNTKMKFPSLGDEVPSIDLSVIVPAYNEEERMPQMLNEAITHLNKRQKSSPTYKYEIIIVDDGSKDKTTETALLYSEKYGTEKVRVLTLEQNRGKGGAIRLGMMSARGQWLLFADADGATKFSDLDKLEQEVEKLLLKNKSQNAAVVCGSRAHLEKDSIATRSIFRTILMHGFHFIVWLLCVRGVKDTQCGFKLMTREAALLLFSNLHVERWAFDVDLLYLAQYFHLPIGEVAVNWQEIEGSKLVPFWSWLQMGRDLVLIWLRYSIGAWKIKDVRPKTQ</sequence>
<dbReference type="SUPFAM" id="SSF53448">
    <property type="entry name" value="Nucleotide-diphospho-sugar transferases"/>
    <property type="match status" value="1"/>
</dbReference>
<organism evidence="16 17">
    <name type="scientific">Acanthosepion pharaonis</name>
    <name type="common">Pharaoh cuttlefish</name>
    <name type="synonym">Sepia pharaonis</name>
    <dbReference type="NCBI Taxonomy" id="158019"/>
    <lineage>
        <taxon>Eukaryota</taxon>
        <taxon>Metazoa</taxon>
        <taxon>Spiralia</taxon>
        <taxon>Lophotrochozoa</taxon>
        <taxon>Mollusca</taxon>
        <taxon>Cephalopoda</taxon>
        <taxon>Coleoidea</taxon>
        <taxon>Decapodiformes</taxon>
        <taxon>Sepiida</taxon>
        <taxon>Sepiina</taxon>
        <taxon>Sepiidae</taxon>
        <taxon>Acanthosepion</taxon>
    </lineage>
</organism>
<dbReference type="CDD" id="cd04188">
    <property type="entry name" value="DPG_synthase"/>
    <property type="match status" value="1"/>
</dbReference>
<dbReference type="InterPro" id="IPR035518">
    <property type="entry name" value="DPG_synthase"/>
</dbReference>
<dbReference type="GO" id="GO:0004581">
    <property type="term" value="F:dolichyl-phosphate beta-glucosyltransferase activity"/>
    <property type="evidence" value="ECO:0007669"/>
    <property type="project" value="UniProtKB-EC"/>
</dbReference>
<feature type="domain" description="Glycosyltransferase 2-like" evidence="15">
    <location>
        <begin position="69"/>
        <end position="248"/>
    </location>
</feature>
<comment type="similarity">
    <text evidence="3">Belongs to the glycosyltransferase 2 family.</text>
</comment>
<dbReference type="GO" id="GO:0005789">
    <property type="term" value="C:endoplasmic reticulum membrane"/>
    <property type="evidence" value="ECO:0007669"/>
    <property type="project" value="UniProtKB-SubCell"/>
</dbReference>
<dbReference type="FunFam" id="3.90.550.10:FF:000068">
    <property type="entry name" value="ALG5, dolichyl-phosphate beta-glucosyltransferase"/>
    <property type="match status" value="1"/>
</dbReference>
<keyword evidence="9" id="KW-0735">Signal-anchor</keyword>
<keyword evidence="7 14" id="KW-0812">Transmembrane</keyword>
<dbReference type="PANTHER" id="PTHR10859:SF91">
    <property type="entry name" value="DOLICHYL-PHOSPHATE BETA-GLUCOSYLTRANSFERASE"/>
    <property type="match status" value="1"/>
</dbReference>
<evidence type="ECO:0000256" key="10">
    <source>
        <dbReference type="ARBA" id="ARBA00022989"/>
    </source>
</evidence>
<accession>A0A812CKD2</accession>
<feature type="transmembrane region" description="Helical" evidence="14">
    <location>
        <begin position="6"/>
        <end position="29"/>
    </location>
</feature>
<evidence type="ECO:0000256" key="7">
    <source>
        <dbReference type="ARBA" id="ARBA00022692"/>
    </source>
</evidence>
<evidence type="ECO:0000256" key="2">
    <source>
        <dbReference type="ARBA" id="ARBA00004922"/>
    </source>
</evidence>
<comment type="caution">
    <text evidence="16">The sequence shown here is derived from an EMBL/GenBank/DDBJ whole genome shotgun (WGS) entry which is preliminary data.</text>
</comment>
<evidence type="ECO:0000256" key="8">
    <source>
        <dbReference type="ARBA" id="ARBA00022824"/>
    </source>
</evidence>
<evidence type="ECO:0000256" key="14">
    <source>
        <dbReference type="SAM" id="Phobius"/>
    </source>
</evidence>
<keyword evidence="6 16" id="KW-0808">Transferase</keyword>